<reference evidence="2 3" key="1">
    <citation type="submission" date="2024-05" db="EMBL/GenBank/DDBJ databases">
        <authorList>
            <person name="Wallberg A."/>
        </authorList>
    </citation>
    <scope>NUCLEOTIDE SEQUENCE [LARGE SCALE GENOMIC DNA]</scope>
</reference>
<dbReference type="Proteomes" id="UP001497623">
    <property type="component" value="Unassembled WGS sequence"/>
</dbReference>
<evidence type="ECO:0000313" key="3">
    <source>
        <dbReference type="Proteomes" id="UP001497623"/>
    </source>
</evidence>
<evidence type="ECO:0000313" key="2">
    <source>
        <dbReference type="EMBL" id="CAL4066151.1"/>
    </source>
</evidence>
<feature type="compositionally biased region" description="Low complexity" evidence="1">
    <location>
        <begin position="72"/>
        <end position="87"/>
    </location>
</feature>
<dbReference type="EMBL" id="CAXKWB010002081">
    <property type="protein sequence ID" value="CAL4066151.1"/>
    <property type="molecule type" value="Genomic_DNA"/>
</dbReference>
<proteinExistence type="predicted"/>
<protein>
    <recommendedName>
        <fullName evidence="4">Mediator complex subunit 1</fullName>
    </recommendedName>
</protein>
<name>A0AAV2Q079_MEGNR</name>
<feature type="compositionally biased region" description="Low complexity" evidence="1">
    <location>
        <begin position="98"/>
        <end position="116"/>
    </location>
</feature>
<feature type="non-terminal residue" evidence="2">
    <location>
        <position position="1"/>
    </location>
</feature>
<accession>A0AAV2Q079</accession>
<feature type="non-terminal residue" evidence="2">
    <location>
        <position position="116"/>
    </location>
</feature>
<organism evidence="2 3">
    <name type="scientific">Meganyctiphanes norvegica</name>
    <name type="common">Northern krill</name>
    <name type="synonym">Thysanopoda norvegica</name>
    <dbReference type="NCBI Taxonomy" id="48144"/>
    <lineage>
        <taxon>Eukaryota</taxon>
        <taxon>Metazoa</taxon>
        <taxon>Ecdysozoa</taxon>
        <taxon>Arthropoda</taxon>
        <taxon>Crustacea</taxon>
        <taxon>Multicrustacea</taxon>
        <taxon>Malacostraca</taxon>
        <taxon>Eumalacostraca</taxon>
        <taxon>Eucarida</taxon>
        <taxon>Euphausiacea</taxon>
        <taxon>Euphausiidae</taxon>
        <taxon>Meganyctiphanes</taxon>
    </lineage>
</organism>
<keyword evidence="3" id="KW-1185">Reference proteome</keyword>
<evidence type="ECO:0000256" key="1">
    <source>
        <dbReference type="SAM" id="MobiDB-lite"/>
    </source>
</evidence>
<evidence type="ECO:0008006" key="4">
    <source>
        <dbReference type="Google" id="ProtNLM"/>
    </source>
</evidence>
<gene>
    <name evidence="2" type="ORF">MNOR_LOCUS5398</name>
</gene>
<dbReference type="AlphaFoldDB" id="A0AAV2Q079"/>
<feature type="region of interest" description="Disordered" evidence="1">
    <location>
        <begin position="66"/>
        <end position="116"/>
    </location>
</feature>
<sequence length="116" mass="12159">EKVSEELIQLSVTSGVLSQLTAFVGVDNEGKTVKKEPVSRICYDSIECDSIPMQMSCGVKQAKSFGAPSPPMMSLAASASNRRSAAAPTMMSADSSRGAAPMMKPGAAPMMKSKKK</sequence>
<comment type="caution">
    <text evidence="2">The sequence shown here is derived from an EMBL/GenBank/DDBJ whole genome shotgun (WGS) entry which is preliminary data.</text>
</comment>